<dbReference type="GO" id="GO:0005829">
    <property type="term" value="C:cytosol"/>
    <property type="evidence" value="ECO:0007669"/>
    <property type="project" value="TreeGrafter"/>
</dbReference>
<protein>
    <recommendedName>
        <fullName evidence="3 8">Nicotinate phosphoribosyltransferase</fullName>
        <ecNumber evidence="3 8">6.3.4.21</ecNumber>
    </recommendedName>
</protein>
<dbReference type="InterPro" id="IPR041525">
    <property type="entry name" value="N/Namide_PRibTrfase"/>
</dbReference>
<comment type="catalytic activity">
    <reaction evidence="7 8">
        <text>5-phospho-alpha-D-ribose 1-diphosphate + nicotinate + ATP + H2O = nicotinate beta-D-ribonucleotide + ADP + phosphate + diphosphate</text>
        <dbReference type="Rhea" id="RHEA:36163"/>
        <dbReference type="ChEBI" id="CHEBI:15377"/>
        <dbReference type="ChEBI" id="CHEBI:30616"/>
        <dbReference type="ChEBI" id="CHEBI:32544"/>
        <dbReference type="ChEBI" id="CHEBI:33019"/>
        <dbReference type="ChEBI" id="CHEBI:43474"/>
        <dbReference type="ChEBI" id="CHEBI:57502"/>
        <dbReference type="ChEBI" id="CHEBI:58017"/>
        <dbReference type="ChEBI" id="CHEBI:456216"/>
        <dbReference type="EC" id="6.3.4.21"/>
    </reaction>
</comment>
<evidence type="ECO:0000259" key="9">
    <source>
        <dbReference type="Pfam" id="PF04095"/>
    </source>
</evidence>
<dbReference type="Pfam" id="PF17767">
    <property type="entry name" value="NAPRTase_N"/>
    <property type="match status" value="1"/>
</dbReference>
<evidence type="ECO:0000313" key="12">
    <source>
        <dbReference type="Proteomes" id="UP001050691"/>
    </source>
</evidence>
<evidence type="ECO:0000256" key="4">
    <source>
        <dbReference type="ARBA" id="ARBA00022553"/>
    </source>
</evidence>
<comment type="similarity">
    <text evidence="2 8">Belongs to the NAPRTase family.</text>
</comment>
<comment type="pathway">
    <text evidence="1 8">Cofactor biosynthesis; NAD(+) biosynthesis; nicotinate D-ribonucleotide from nicotinate: step 1/1.</text>
</comment>
<comment type="function">
    <text evidence="8">Catalyzes the synthesis of beta-nicotinate D-ribonucleotide from nicotinate and 5-phospho-D-ribose 1-phosphate at the expense of ATP.</text>
</comment>
<comment type="PTM">
    <text evidence="8">Transiently phosphorylated on a His residue during the reaction cycle. Phosphorylation strongly increases the affinity for substrates and increases the rate of nicotinate D-ribonucleotide production. Dephosphorylation regenerates the low-affinity form of the enzyme, leading to product release.</text>
</comment>
<evidence type="ECO:0000256" key="2">
    <source>
        <dbReference type="ARBA" id="ARBA00010897"/>
    </source>
</evidence>
<dbReference type="AlphaFoldDB" id="A0AAV5ANE0"/>
<dbReference type="HAMAP" id="MF_00570">
    <property type="entry name" value="NAPRTase"/>
    <property type="match status" value="1"/>
</dbReference>
<keyword evidence="6 8" id="KW-0662">Pyridine nucleotide biosynthesis</keyword>
<dbReference type="NCBIfam" id="TIGR01514">
    <property type="entry name" value="NAPRTase"/>
    <property type="match status" value="1"/>
</dbReference>
<dbReference type="SUPFAM" id="SSF51690">
    <property type="entry name" value="Nicotinate/Quinolinate PRTase C-terminal domain-like"/>
    <property type="match status" value="1"/>
</dbReference>
<dbReference type="GO" id="GO:0034355">
    <property type="term" value="P:NAD+ biosynthetic process via the salvage pathway"/>
    <property type="evidence" value="ECO:0007669"/>
    <property type="project" value="TreeGrafter"/>
</dbReference>
<dbReference type="PIRSF" id="PIRSF000484">
    <property type="entry name" value="NAPRT"/>
    <property type="match status" value="1"/>
</dbReference>
<dbReference type="GO" id="GO:0004516">
    <property type="term" value="F:nicotinate phosphoribosyltransferase activity"/>
    <property type="evidence" value="ECO:0007669"/>
    <property type="project" value="UniProtKB-UniRule"/>
</dbReference>
<dbReference type="InterPro" id="IPR036068">
    <property type="entry name" value="Nicotinate_pribotase-like_C"/>
</dbReference>
<dbReference type="Gene3D" id="3.20.140.10">
    <property type="entry name" value="nicotinate phosphoribosyltransferase"/>
    <property type="match status" value="1"/>
</dbReference>
<comment type="caution">
    <text evidence="11">The sequence shown here is derived from an EMBL/GenBank/DDBJ whole genome shotgun (WGS) entry which is preliminary data.</text>
</comment>
<dbReference type="SUPFAM" id="SSF54675">
    <property type="entry name" value="Nicotinate/Quinolinate PRTase N-terminal domain-like"/>
    <property type="match status" value="1"/>
</dbReference>
<dbReference type="Pfam" id="PF04095">
    <property type="entry name" value="NAPRTase"/>
    <property type="match status" value="1"/>
</dbReference>
<evidence type="ECO:0000313" key="11">
    <source>
        <dbReference type="EMBL" id="GJJ16124.1"/>
    </source>
</evidence>
<dbReference type="InterPro" id="IPR006406">
    <property type="entry name" value="Nic_PRibTrfase"/>
</dbReference>
<gene>
    <name evidence="11" type="ORF">Clacol_010404</name>
</gene>
<evidence type="ECO:0000256" key="1">
    <source>
        <dbReference type="ARBA" id="ARBA00004952"/>
    </source>
</evidence>
<name>A0AAV5ANE0_9AGAM</name>
<accession>A0AAV5ANE0</accession>
<organism evidence="11 12">
    <name type="scientific">Clathrus columnatus</name>
    <dbReference type="NCBI Taxonomy" id="1419009"/>
    <lineage>
        <taxon>Eukaryota</taxon>
        <taxon>Fungi</taxon>
        <taxon>Dikarya</taxon>
        <taxon>Basidiomycota</taxon>
        <taxon>Agaricomycotina</taxon>
        <taxon>Agaricomycetes</taxon>
        <taxon>Phallomycetidae</taxon>
        <taxon>Phallales</taxon>
        <taxon>Clathraceae</taxon>
        <taxon>Clathrus</taxon>
    </lineage>
</organism>
<dbReference type="Proteomes" id="UP001050691">
    <property type="component" value="Unassembled WGS sequence"/>
</dbReference>
<feature type="domain" description="Nicotinate/nicotinamide phosphoribosyltransferase" evidence="9">
    <location>
        <begin position="174"/>
        <end position="412"/>
    </location>
</feature>
<evidence type="ECO:0000259" key="10">
    <source>
        <dbReference type="Pfam" id="PF17767"/>
    </source>
</evidence>
<evidence type="ECO:0000256" key="6">
    <source>
        <dbReference type="ARBA" id="ARBA00022642"/>
    </source>
</evidence>
<dbReference type="PANTHER" id="PTHR11098:SF1">
    <property type="entry name" value="NICOTINATE PHOSPHORIBOSYLTRANSFERASE"/>
    <property type="match status" value="1"/>
</dbReference>
<reference evidence="11" key="1">
    <citation type="submission" date="2021-10" db="EMBL/GenBank/DDBJ databases">
        <title>De novo Genome Assembly of Clathrus columnatus (Basidiomycota, Fungi) Using Illumina and Nanopore Sequence Data.</title>
        <authorList>
            <person name="Ogiso-Tanaka E."/>
            <person name="Itagaki H."/>
            <person name="Hosoya T."/>
            <person name="Hosaka K."/>
        </authorList>
    </citation>
    <scope>NUCLEOTIDE SEQUENCE</scope>
    <source>
        <strain evidence="11">MO-923</strain>
    </source>
</reference>
<dbReference type="InterPro" id="IPR007229">
    <property type="entry name" value="Nic_PRibTrfase-Fam"/>
</dbReference>
<sequence length="414" mass="46730">MTVSLSVKLVSLLDTDLYKFTMQQAVLNVFPDVVCTYRFTNRTPSTLFSKECIDIYQKAVSNLANVSLTKSECEWLRASCPFFKEEYISYLSSYRFKPNQVSITFVESPTFPGMGTVQIETKGLWVETILWEVPLMSLLSEAYFKTVDRDWDYEGQEDLAYRKGKALLENGITFLEFGTRRRRSQRTHDLVVAGLKRATEDISGPNIGRMVGTSNVYLAYKHGLKPSGTIAHEWFMAIGALMGYEHVNGKAMDVWHSVYGTANLIALTDTFTTDVFFQDFTGERARLWSGIRQDSGDPFVYAPKAKAVYESLGVDYKERFIVYSDSVNVELAINLKKQCDELGFKAMFGIGTNFTNDFQIKSSEGKEKSKALNMVIKLSSVNDLPCVKLSDEPHKHTGEPAAIEHVRAVFGMND</sequence>
<evidence type="ECO:0000256" key="7">
    <source>
        <dbReference type="ARBA" id="ARBA00048668"/>
    </source>
</evidence>
<dbReference type="EC" id="6.3.4.21" evidence="3 8"/>
<dbReference type="EMBL" id="BPWL01000013">
    <property type="protein sequence ID" value="GJJ16124.1"/>
    <property type="molecule type" value="Genomic_DNA"/>
</dbReference>
<proteinExistence type="inferred from homology"/>
<evidence type="ECO:0000256" key="8">
    <source>
        <dbReference type="RuleBase" id="RU003838"/>
    </source>
</evidence>
<dbReference type="PANTHER" id="PTHR11098">
    <property type="entry name" value="NICOTINATE PHOSPHORIBOSYLTRANSFERASE"/>
    <property type="match status" value="1"/>
</dbReference>
<evidence type="ECO:0000256" key="5">
    <source>
        <dbReference type="ARBA" id="ARBA00022598"/>
    </source>
</evidence>
<dbReference type="InterPro" id="IPR040727">
    <property type="entry name" value="NAPRTase_N"/>
</dbReference>
<keyword evidence="4" id="KW-0597">Phosphoprotein</keyword>
<evidence type="ECO:0000256" key="3">
    <source>
        <dbReference type="ARBA" id="ARBA00013236"/>
    </source>
</evidence>
<keyword evidence="12" id="KW-1185">Reference proteome</keyword>
<dbReference type="NCBIfam" id="NF003704">
    <property type="entry name" value="PRK05321.1"/>
    <property type="match status" value="1"/>
</dbReference>
<keyword evidence="5 8" id="KW-0436">Ligase</keyword>
<feature type="domain" description="Nicotinate phosphoribosyltransferase N-terminal" evidence="10">
    <location>
        <begin position="13"/>
        <end position="140"/>
    </location>
</feature>